<organism evidence="1 2">
    <name type="scientific">Helicobacter canis</name>
    <dbReference type="NCBI Taxonomy" id="29419"/>
    <lineage>
        <taxon>Bacteria</taxon>
        <taxon>Pseudomonadati</taxon>
        <taxon>Campylobacterota</taxon>
        <taxon>Epsilonproteobacteria</taxon>
        <taxon>Campylobacterales</taxon>
        <taxon>Helicobacteraceae</taxon>
        <taxon>Helicobacter</taxon>
    </lineage>
</organism>
<dbReference type="InterPro" id="IPR036388">
    <property type="entry name" value="WH-like_DNA-bd_sf"/>
</dbReference>
<dbReference type="RefSeq" id="WP_150337699.1">
    <property type="nucleotide sequence ID" value="NZ_JAERIX010000024.1"/>
</dbReference>
<dbReference type="AlphaFoldDB" id="A0A5M9QH15"/>
<reference evidence="1 2" key="1">
    <citation type="submission" date="2019-09" db="EMBL/GenBank/DDBJ databases">
        <title>Draft genome sequence of various Type strains from the CCUG.</title>
        <authorList>
            <person name="Pineiro-Iglesias B."/>
            <person name="Tunovic T."/>
            <person name="Unosson C."/>
            <person name="Inganas E."/>
            <person name="Ohlen M."/>
            <person name="Cardew S."/>
            <person name="Jensie-Markopoulos S."/>
            <person name="Salva-Serra F."/>
            <person name="Jaen-Luchoro D."/>
            <person name="Karlsson R."/>
            <person name="Svensson-Stadler L."/>
            <person name="Chun J."/>
            <person name="Moore E."/>
        </authorList>
    </citation>
    <scope>NUCLEOTIDE SEQUENCE [LARGE SCALE GENOMIC DNA]</scope>
    <source>
        <strain evidence="1 2">CCUG 32756T</strain>
    </source>
</reference>
<accession>A0A5M9QH15</accession>
<gene>
    <name evidence="1" type="ORF">F4V45_07325</name>
</gene>
<proteinExistence type="predicted"/>
<evidence type="ECO:0000313" key="1">
    <source>
        <dbReference type="EMBL" id="KAA8707678.1"/>
    </source>
</evidence>
<sequence length="83" mass="9268">MKHILTDINTKSEGGLKAFSYGQIVADTREKEELVETLKQLLQKDYIQCKISSNRAGSGYLVYVIAEVCITQKGKEFLANNPS</sequence>
<dbReference type="Gene3D" id="1.10.10.10">
    <property type="entry name" value="Winged helix-like DNA-binding domain superfamily/Winged helix DNA-binding domain"/>
    <property type="match status" value="1"/>
</dbReference>
<protein>
    <submittedName>
        <fullName evidence="1">Uncharacterized protein</fullName>
    </submittedName>
</protein>
<dbReference type="EMBL" id="VXKE01000021">
    <property type="protein sequence ID" value="KAA8707678.1"/>
    <property type="molecule type" value="Genomic_DNA"/>
</dbReference>
<dbReference type="Proteomes" id="UP000323707">
    <property type="component" value="Unassembled WGS sequence"/>
</dbReference>
<comment type="caution">
    <text evidence="1">The sequence shown here is derived from an EMBL/GenBank/DDBJ whole genome shotgun (WGS) entry which is preliminary data.</text>
</comment>
<evidence type="ECO:0000313" key="2">
    <source>
        <dbReference type="Proteomes" id="UP000323707"/>
    </source>
</evidence>
<name>A0A5M9QH15_9HELI</name>